<dbReference type="Pfam" id="PF14618">
    <property type="entry name" value="DUF4452"/>
    <property type="match status" value="1"/>
</dbReference>
<feature type="compositionally biased region" description="Basic residues" evidence="1">
    <location>
        <begin position="22"/>
        <end position="33"/>
    </location>
</feature>
<keyword evidence="3" id="KW-1185">Reference proteome</keyword>
<evidence type="ECO:0000313" key="3">
    <source>
        <dbReference type="Proteomes" id="UP001642501"/>
    </source>
</evidence>
<gene>
    <name evidence="2" type="ORF">SEPCBS57363_006552</name>
</gene>
<dbReference type="EMBL" id="CAWUOM010000208">
    <property type="protein sequence ID" value="CAK7275189.1"/>
    <property type="molecule type" value="Genomic_DNA"/>
</dbReference>
<dbReference type="InterPro" id="IPR027915">
    <property type="entry name" value="DUF4452"/>
</dbReference>
<feature type="compositionally biased region" description="Low complexity" evidence="1">
    <location>
        <begin position="39"/>
        <end position="49"/>
    </location>
</feature>
<protein>
    <submittedName>
        <fullName evidence="2">Uncharacterized protein</fullName>
    </submittedName>
</protein>
<accession>A0ABP0E4Z2</accession>
<feature type="region of interest" description="Disordered" evidence="1">
    <location>
        <begin position="1"/>
        <end position="49"/>
    </location>
</feature>
<evidence type="ECO:0000313" key="2">
    <source>
        <dbReference type="EMBL" id="CAK7275189.1"/>
    </source>
</evidence>
<evidence type="ECO:0000256" key="1">
    <source>
        <dbReference type="SAM" id="MobiDB-lite"/>
    </source>
</evidence>
<name>A0ABP0E4Z2_9PEZI</name>
<sequence>MSYYYNAHQQHPTPAAAPAVNHSHHGSRSRRAPRLSMSQNAHKQQQHQQYRQIRSIKEMTDSLHLTAFRVKFEAGRSFDLEDDMEFCPSLLSESDLVSIHSASSERSSLASNSPEQSPLQAAQVATAFSLNASSPSFTLPALQATQQHTMKLHQPSATRARNPIPIVNPGSRPGSHMSMATTVPSSVSPSMRLPQQAIGAVW</sequence>
<comment type="caution">
    <text evidence="2">The sequence shown here is derived from an EMBL/GenBank/DDBJ whole genome shotgun (WGS) entry which is preliminary data.</text>
</comment>
<dbReference type="PANTHER" id="PTHR39615:SF1">
    <property type="entry name" value="YALI0E17897P"/>
    <property type="match status" value="1"/>
</dbReference>
<dbReference type="Proteomes" id="UP001642501">
    <property type="component" value="Unassembled WGS sequence"/>
</dbReference>
<feature type="compositionally biased region" description="Low complexity" evidence="1">
    <location>
        <begin position="7"/>
        <end position="19"/>
    </location>
</feature>
<reference evidence="2 3" key="1">
    <citation type="submission" date="2024-01" db="EMBL/GenBank/DDBJ databases">
        <authorList>
            <person name="Allen C."/>
            <person name="Tagirdzhanova G."/>
        </authorList>
    </citation>
    <scope>NUCLEOTIDE SEQUENCE [LARGE SCALE GENOMIC DNA]</scope>
    <source>
        <strain evidence="2 3">CBS 573.63</strain>
    </source>
</reference>
<organism evidence="2 3">
    <name type="scientific">Sporothrix epigloea</name>
    <dbReference type="NCBI Taxonomy" id="1892477"/>
    <lineage>
        <taxon>Eukaryota</taxon>
        <taxon>Fungi</taxon>
        <taxon>Dikarya</taxon>
        <taxon>Ascomycota</taxon>
        <taxon>Pezizomycotina</taxon>
        <taxon>Sordariomycetes</taxon>
        <taxon>Sordariomycetidae</taxon>
        <taxon>Ophiostomatales</taxon>
        <taxon>Ophiostomataceae</taxon>
        <taxon>Sporothrix</taxon>
    </lineage>
</organism>
<dbReference type="PANTHER" id="PTHR39615">
    <property type="entry name" value="YALI0E17897P"/>
    <property type="match status" value="1"/>
</dbReference>
<proteinExistence type="predicted"/>